<accession>A0AAD6NJ27</accession>
<keyword evidence="2" id="KW-1185">Reference proteome</keyword>
<comment type="caution">
    <text evidence="1">The sequence shown here is derived from an EMBL/GenBank/DDBJ whole genome shotgun (WGS) entry which is preliminary data.</text>
</comment>
<name>A0AAD6NJ27_DREDA</name>
<protein>
    <submittedName>
        <fullName evidence="1">Uncharacterized protein</fullName>
    </submittedName>
</protein>
<organism evidence="1 2">
    <name type="scientific">Drechslerella dactyloides</name>
    <name type="common">Nematode-trapping fungus</name>
    <name type="synonym">Arthrobotrys dactyloides</name>
    <dbReference type="NCBI Taxonomy" id="74499"/>
    <lineage>
        <taxon>Eukaryota</taxon>
        <taxon>Fungi</taxon>
        <taxon>Dikarya</taxon>
        <taxon>Ascomycota</taxon>
        <taxon>Pezizomycotina</taxon>
        <taxon>Orbiliomycetes</taxon>
        <taxon>Orbiliales</taxon>
        <taxon>Orbiliaceae</taxon>
        <taxon>Drechslerella</taxon>
    </lineage>
</organism>
<dbReference type="AlphaFoldDB" id="A0AAD6NJ27"/>
<evidence type="ECO:0000313" key="1">
    <source>
        <dbReference type="EMBL" id="KAJ6261371.1"/>
    </source>
</evidence>
<reference evidence="1" key="1">
    <citation type="submission" date="2023-01" db="EMBL/GenBank/DDBJ databases">
        <title>The chitinases involved in constricting ring structure development in the nematode-trapping fungus Drechslerella dactyloides.</title>
        <authorList>
            <person name="Wang R."/>
            <person name="Zhang L."/>
            <person name="Tang P."/>
            <person name="Li S."/>
            <person name="Liang L."/>
        </authorList>
    </citation>
    <scope>NUCLEOTIDE SEQUENCE</scope>
    <source>
        <strain evidence="1">YMF1.00031</strain>
    </source>
</reference>
<evidence type="ECO:0000313" key="2">
    <source>
        <dbReference type="Proteomes" id="UP001221413"/>
    </source>
</evidence>
<gene>
    <name evidence="1" type="ORF">Dda_4041</name>
</gene>
<sequence>MNVEGGNQLERRWTQSLVSVWVATYDPSLTTTVSDSETLEFTSTATDVEETSVTVTLTTETITTITQVDEIDVTVTLTTTLTTVTNISPPVNTFVL</sequence>
<dbReference type="EMBL" id="JAQGDS010000004">
    <property type="protein sequence ID" value="KAJ6261371.1"/>
    <property type="molecule type" value="Genomic_DNA"/>
</dbReference>
<dbReference type="Proteomes" id="UP001221413">
    <property type="component" value="Unassembled WGS sequence"/>
</dbReference>
<proteinExistence type="predicted"/>